<proteinExistence type="predicted"/>
<dbReference type="Proteomes" id="UP000032946">
    <property type="component" value="Chromosome"/>
</dbReference>
<sequence>MARTQLCQAMDGTKVRVFRASAVMYTAGTKDVLGVYPVEEANANDPVYDTGELMRTGLLVRLAVQCNNGTTKPPITYRLFCTKEKINEALTYYNSNGRTLNGKSVMNAGFERRLLIK</sequence>
<name>A0A9P1KKC7_9CYAN</name>
<dbReference type="EMBL" id="FO818640">
    <property type="protein sequence ID" value="CDM97476.1"/>
    <property type="molecule type" value="Genomic_DNA"/>
</dbReference>
<dbReference type="RefSeq" id="WP_048895248.1">
    <property type="nucleotide sequence ID" value="NZ_FO818640.1"/>
</dbReference>
<reference evidence="1 2" key="1">
    <citation type="submission" date="2014-02" db="EMBL/GenBank/DDBJ databases">
        <authorList>
            <person name="Genoscope - CEA"/>
        </authorList>
    </citation>
    <scope>NUCLEOTIDE SEQUENCE [LARGE SCALE GENOMIC DNA]</scope>
    <source>
        <strain evidence="1 2">PCC 8005</strain>
    </source>
</reference>
<evidence type="ECO:0000313" key="2">
    <source>
        <dbReference type="Proteomes" id="UP000032946"/>
    </source>
</evidence>
<dbReference type="AlphaFoldDB" id="A0A9P1KKC7"/>
<gene>
    <name evidence="1" type="ORF">ARTHRO_60077</name>
</gene>
<organism evidence="1 2">
    <name type="scientific">Limnospira indica PCC 8005</name>
    <dbReference type="NCBI Taxonomy" id="376219"/>
    <lineage>
        <taxon>Bacteria</taxon>
        <taxon>Bacillati</taxon>
        <taxon>Cyanobacteriota</taxon>
        <taxon>Cyanophyceae</taxon>
        <taxon>Oscillatoriophycideae</taxon>
        <taxon>Oscillatoriales</taxon>
        <taxon>Sirenicapillariaceae</taxon>
        <taxon>Limnospira</taxon>
    </lineage>
</organism>
<keyword evidence="2" id="KW-1185">Reference proteome</keyword>
<evidence type="ECO:0000313" key="1">
    <source>
        <dbReference type="EMBL" id="CDM97476.1"/>
    </source>
</evidence>
<protein>
    <submittedName>
        <fullName evidence="1">Uncharacterized protein</fullName>
    </submittedName>
</protein>
<accession>A0A9P1KKC7</accession>